<dbReference type="InterPro" id="IPR011009">
    <property type="entry name" value="Kinase-like_dom_sf"/>
</dbReference>
<feature type="compositionally biased region" description="Basic and acidic residues" evidence="1">
    <location>
        <begin position="119"/>
        <end position="129"/>
    </location>
</feature>
<evidence type="ECO:0000313" key="3">
    <source>
        <dbReference type="EMBL" id="KAF2187099.1"/>
    </source>
</evidence>
<dbReference type="SUPFAM" id="SSF56112">
    <property type="entry name" value="Protein kinase-like (PK-like)"/>
    <property type="match status" value="1"/>
</dbReference>
<evidence type="ECO:0000259" key="2">
    <source>
        <dbReference type="PROSITE" id="PS50011"/>
    </source>
</evidence>
<feature type="compositionally biased region" description="Polar residues" evidence="1">
    <location>
        <begin position="103"/>
        <end position="115"/>
    </location>
</feature>
<feature type="region of interest" description="Disordered" evidence="1">
    <location>
        <begin position="101"/>
        <end position="131"/>
    </location>
</feature>
<name>A0A6A6E959_9PEZI</name>
<gene>
    <name evidence="3" type="ORF">K469DRAFT_686302</name>
</gene>
<accession>A0A6A6E959</accession>
<reference evidence="3" key="1">
    <citation type="journal article" date="2020" name="Stud. Mycol.">
        <title>101 Dothideomycetes genomes: a test case for predicting lifestyles and emergence of pathogens.</title>
        <authorList>
            <person name="Haridas S."/>
            <person name="Albert R."/>
            <person name="Binder M."/>
            <person name="Bloem J."/>
            <person name="Labutti K."/>
            <person name="Salamov A."/>
            <person name="Andreopoulos B."/>
            <person name="Baker S."/>
            <person name="Barry K."/>
            <person name="Bills G."/>
            <person name="Bluhm B."/>
            <person name="Cannon C."/>
            <person name="Castanera R."/>
            <person name="Culley D."/>
            <person name="Daum C."/>
            <person name="Ezra D."/>
            <person name="Gonzalez J."/>
            <person name="Henrissat B."/>
            <person name="Kuo A."/>
            <person name="Liang C."/>
            <person name="Lipzen A."/>
            <person name="Lutzoni F."/>
            <person name="Magnuson J."/>
            <person name="Mondo S."/>
            <person name="Nolan M."/>
            <person name="Ohm R."/>
            <person name="Pangilinan J."/>
            <person name="Park H.-J."/>
            <person name="Ramirez L."/>
            <person name="Alfaro M."/>
            <person name="Sun H."/>
            <person name="Tritt A."/>
            <person name="Yoshinaga Y."/>
            <person name="Zwiers L.-H."/>
            <person name="Turgeon B."/>
            <person name="Goodwin S."/>
            <person name="Spatafora J."/>
            <person name="Crous P."/>
            <person name="Grigoriev I."/>
        </authorList>
    </citation>
    <scope>NUCLEOTIDE SEQUENCE</scope>
    <source>
        <strain evidence="3">CBS 207.26</strain>
    </source>
</reference>
<dbReference type="AlphaFoldDB" id="A0A6A6E959"/>
<evidence type="ECO:0000313" key="4">
    <source>
        <dbReference type="Proteomes" id="UP000800200"/>
    </source>
</evidence>
<dbReference type="InterPro" id="IPR000719">
    <property type="entry name" value="Prot_kinase_dom"/>
</dbReference>
<dbReference type="EMBL" id="ML994628">
    <property type="protein sequence ID" value="KAF2187099.1"/>
    <property type="molecule type" value="Genomic_DNA"/>
</dbReference>
<protein>
    <recommendedName>
        <fullName evidence="2">Protein kinase domain-containing protein</fullName>
    </recommendedName>
</protein>
<organism evidence="3 4">
    <name type="scientific">Zopfia rhizophila CBS 207.26</name>
    <dbReference type="NCBI Taxonomy" id="1314779"/>
    <lineage>
        <taxon>Eukaryota</taxon>
        <taxon>Fungi</taxon>
        <taxon>Dikarya</taxon>
        <taxon>Ascomycota</taxon>
        <taxon>Pezizomycotina</taxon>
        <taxon>Dothideomycetes</taxon>
        <taxon>Dothideomycetes incertae sedis</taxon>
        <taxon>Zopfiaceae</taxon>
        <taxon>Zopfia</taxon>
    </lineage>
</organism>
<evidence type="ECO:0000256" key="1">
    <source>
        <dbReference type="SAM" id="MobiDB-lite"/>
    </source>
</evidence>
<sequence length="269" mass="29892">MTALWIFNGTPRFLAPEILVQSGLLNSEELGKVQEHIFAVDIWSLGVIVFRTLSDAPPFPKLLAVYVKGISELPLDRLHAHKVTDIGCDFVMKLMKAMPKIASQRQDSPRSSVEAMSSVEHRGSDESMKWHNKTQRHCFQPREDAQVKNWSDPFAGTDANIILARDDKSEGEAAVENQSIQDQNPSDLFLSMKTNKPRIERLRPTPTSNHGDDSALEGGVWQSTSFQRCLNAICQGHQLNFTTLTTLRALLEDPSSPSALGGPNEEINS</sequence>
<dbReference type="OrthoDB" id="10252171at2759"/>
<keyword evidence="4" id="KW-1185">Reference proteome</keyword>
<feature type="domain" description="Protein kinase" evidence="2">
    <location>
        <begin position="1"/>
        <end position="124"/>
    </location>
</feature>
<dbReference type="GO" id="GO:0004672">
    <property type="term" value="F:protein kinase activity"/>
    <property type="evidence" value="ECO:0007669"/>
    <property type="project" value="InterPro"/>
</dbReference>
<dbReference type="GO" id="GO:0005524">
    <property type="term" value="F:ATP binding"/>
    <property type="evidence" value="ECO:0007669"/>
    <property type="project" value="InterPro"/>
</dbReference>
<dbReference type="Gene3D" id="1.10.510.10">
    <property type="entry name" value="Transferase(Phosphotransferase) domain 1"/>
    <property type="match status" value="1"/>
</dbReference>
<dbReference type="PROSITE" id="PS50011">
    <property type="entry name" value="PROTEIN_KINASE_DOM"/>
    <property type="match status" value="1"/>
</dbReference>
<dbReference type="Proteomes" id="UP000800200">
    <property type="component" value="Unassembled WGS sequence"/>
</dbReference>
<proteinExistence type="predicted"/>